<proteinExistence type="predicted"/>
<accession>A0A517ZYT5</accession>
<sequence>MIAQFQREIHRRPYETAEYCASTSWQSRAVPEGEHPKWLAPHPLGQIAFIRGKSSIGWQRLPTAIGVPQAQEAAVSAVPADETLLVSERGNCGFVLLGKAGPNLSAYIIRGLPLTPALSQRERELARNHRHQLPPLPLGEGSGVRVFAQLFAQQPECLPDSLGLGRTARVKNRIGAERMKPLATYCLNF</sequence>
<evidence type="ECO:0000313" key="1">
    <source>
        <dbReference type="EMBL" id="QDU47649.1"/>
    </source>
</evidence>
<dbReference type="Proteomes" id="UP000319383">
    <property type="component" value="Chromosome"/>
</dbReference>
<dbReference type="KEGG" id="sdyn:Mal52_61840"/>
<evidence type="ECO:0000313" key="2">
    <source>
        <dbReference type="Proteomes" id="UP000319383"/>
    </source>
</evidence>
<organism evidence="1 2">
    <name type="scientific">Symmachiella dynata</name>
    <dbReference type="NCBI Taxonomy" id="2527995"/>
    <lineage>
        <taxon>Bacteria</taxon>
        <taxon>Pseudomonadati</taxon>
        <taxon>Planctomycetota</taxon>
        <taxon>Planctomycetia</taxon>
        <taxon>Planctomycetales</taxon>
        <taxon>Planctomycetaceae</taxon>
        <taxon>Symmachiella</taxon>
    </lineage>
</organism>
<name>A0A517ZYT5_9PLAN</name>
<reference evidence="1 2" key="1">
    <citation type="submission" date="2019-02" db="EMBL/GenBank/DDBJ databases">
        <title>Deep-cultivation of Planctomycetes and their phenomic and genomic characterization uncovers novel biology.</title>
        <authorList>
            <person name="Wiegand S."/>
            <person name="Jogler M."/>
            <person name="Boedeker C."/>
            <person name="Pinto D."/>
            <person name="Vollmers J."/>
            <person name="Rivas-Marin E."/>
            <person name="Kohn T."/>
            <person name="Peeters S.H."/>
            <person name="Heuer A."/>
            <person name="Rast P."/>
            <person name="Oberbeckmann S."/>
            <person name="Bunk B."/>
            <person name="Jeske O."/>
            <person name="Meyerdierks A."/>
            <person name="Storesund J.E."/>
            <person name="Kallscheuer N."/>
            <person name="Luecker S."/>
            <person name="Lage O.M."/>
            <person name="Pohl T."/>
            <person name="Merkel B.J."/>
            <person name="Hornburger P."/>
            <person name="Mueller R.-W."/>
            <person name="Bruemmer F."/>
            <person name="Labrenz M."/>
            <person name="Spormann A.M."/>
            <person name="Op den Camp H."/>
            <person name="Overmann J."/>
            <person name="Amann R."/>
            <person name="Jetten M.S.M."/>
            <person name="Mascher T."/>
            <person name="Medema M.H."/>
            <person name="Devos D.P."/>
            <person name="Kaster A.-K."/>
            <person name="Ovreas L."/>
            <person name="Rohde M."/>
            <person name="Galperin M.Y."/>
            <person name="Jogler C."/>
        </authorList>
    </citation>
    <scope>NUCLEOTIDE SEQUENCE [LARGE SCALE GENOMIC DNA]</scope>
    <source>
        <strain evidence="1 2">Mal52</strain>
    </source>
</reference>
<dbReference type="AlphaFoldDB" id="A0A517ZYT5"/>
<protein>
    <submittedName>
        <fullName evidence="1">Uncharacterized protein</fullName>
    </submittedName>
</protein>
<keyword evidence="2" id="KW-1185">Reference proteome</keyword>
<dbReference type="EMBL" id="CP036276">
    <property type="protein sequence ID" value="QDU47649.1"/>
    <property type="molecule type" value="Genomic_DNA"/>
</dbReference>
<gene>
    <name evidence="1" type="ORF">Mal52_61840</name>
</gene>